<protein>
    <recommendedName>
        <fullName evidence="5">1,3-beta-glucanosyltransferase</fullName>
        <ecNumber evidence="5">2.4.1.-</ecNumber>
    </recommendedName>
</protein>
<evidence type="ECO:0000313" key="8">
    <source>
        <dbReference type="Proteomes" id="UP000253664"/>
    </source>
</evidence>
<comment type="subcellular location">
    <subcellularLocation>
        <location evidence="1 5">Cell membrane</location>
        <topology evidence="1 5">Lipid-anchor</topology>
        <topology evidence="1 5">GPI-anchor</topology>
    </subcellularLocation>
</comment>
<reference evidence="7 8" key="1">
    <citation type="journal article" date="2015" name="BMC Genomics">
        <title>Insights from the genome of Ophiocordyceps polyrhachis-furcata to pathogenicity and host specificity in insect fungi.</title>
        <authorList>
            <person name="Wichadakul D."/>
            <person name="Kobmoo N."/>
            <person name="Ingsriswang S."/>
            <person name="Tangphatsornruang S."/>
            <person name="Chantasingh D."/>
            <person name="Luangsa-ard J.J."/>
            <person name="Eurwilaichitr L."/>
        </authorList>
    </citation>
    <scope>NUCLEOTIDE SEQUENCE [LARGE SCALE GENOMIC DNA]</scope>
    <source>
        <strain evidence="7 8">BCC 54312</strain>
    </source>
</reference>
<evidence type="ECO:0000256" key="2">
    <source>
        <dbReference type="ARBA" id="ARBA00007528"/>
    </source>
</evidence>
<comment type="caution">
    <text evidence="7">The sequence shown here is derived from an EMBL/GenBank/DDBJ whole genome shotgun (WGS) entry which is preliminary data.</text>
</comment>
<keyword evidence="5" id="KW-0449">Lipoprotein</keyword>
<feature type="compositionally biased region" description="Basic and acidic residues" evidence="6">
    <location>
        <begin position="468"/>
        <end position="502"/>
    </location>
</feature>
<dbReference type="Gene3D" id="3.20.20.80">
    <property type="entry name" value="Glycosidases"/>
    <property type="match status" value="1"/>
</dbReference>
<dbReference type="GO" id="GO:0098552">
    <property type="term" value="C:side of membrane"/>
    <property type="evidence" value="ECO:0007669"/>
    <property type="project" value="UniProtKB-KW"/>
</dbReference>
<keyword evidence="4" id="KW-0325">Glycoprotein</keyword>
<sequence length="523" mass="55936">MVDPQLELICLPLVVWQISSASAALAALAASLVVAVPPLEIRGTDLVNPATGSKFHLAGMAYQPGGSSGYNPQAGKDPLSTADDCLRDAALMQVMGVNAIRVYNLDPNANHDECASIFNAAGIYMIIDVNSPLVGESMTSFEPWTSYYAGYLNHTFAVVEAFANYPNTLLFFSGNEVINDLNSAKEVPPYLRAVTRDLKSYIKNNVKRKIPVGYSAADVRDVLWDTWNYMQCGGPEDDASRAQVFALNSYSWCGPEATYESSTFSALTDGFQKSSIPVFFSEYGCNQPAPRYWNETMAIYSQMATVFSGGVVYEWTQGSNNYGLVKVDGDDVSILGDYNRLKSQWAKVDWKAVQSQKAAGNAPPPPACQSGLIKEKGFKNSFDLPPVPPGAQELISHGIHPKPAGKVVPISDYSVKAKIKDVDGKTISGLKVQPLADDEFNWAGKNQAQTGSAAGDGHDANNGGQGGDDDKGAKGGDKGGSDAKGGDGNVGDKDKDKEDDAKMTRPMMAWAAAMPLAAMLLMA</sequence>
<keyword evidence="5" id="KW-0472">Membrane</keyword>
<comment type="similarity">
    <text evidence="2 5">Belongs to the glycosyl hydrolase 72 family.</text>
</comment>
<evidence type="ECO:0000313" key="7">
    <source>
        <dbReference type="EMBL" id="RCI14261.1"/>
    </source>
</evidence>
<dbReference type="Proteomes" id="UP000253664">
    <property type="component" value="Unassembled WGS sequence"/>
</dbReference>
<dbReference type="GO" id="GO:0042124">
    <property type="term" value="F:1,3-beta-glucanosyltransferase activity"/>
    <property type="evidence" value="ECO:0007669"/>
    <property type="project" value="TreeGrafter"/>
</dbReference>
<dbReference type="EC" id="2.4.1.-" evidence="5"/>
<evidence type="ECO:0000256" key="3">
    <source>
        <dbReference type="ARBA" id="ARBA00022729"/>
    </source>
</evidence>
<dbReference type="EMBL" id="LKCN02000004">
    <property type="protein sequence ID" value="RCI14261.1"/>
    <property type="molecule type" value="Genomic_DNA"/>
</dbReference>
<feature type="region of interest" description="Disordered" evidence="6">
    <location>
        <begin position="447"/>
        <end position="502"/>
    </location>
</feature>
<dbReference type="InterPro" id="IPR017853">
    <property type="entry name" value="GH"/>
</dbReference>
<proteinExistence type="inferred from homology"/>
<name>A0A367LIL7_9HYPO</name>
<dbReference type="AlphaFoldDB" id="A0A367LIL7"/>
<dbReference type="SUPFAM" id="SSF51445">
    <property type="entry name" value="(Trans)glycosidases"/>
    <property type="match status" value="1"/>
</dbReference>
<accession>A0A367LIL7</accession>
<evidence type="ECO:0000256" key="5">
    <source>
        <dbReference type="RuleBase" id="RU361209"/>
    </source>
</evidence>
<dbReference type="Pfam" id="PF03198">
    <property type="entry name" value="Glyco_hydro_72"/>
    <property type="match status" value="1"/>
</dbReference>
<dbReference type="PANTHER" id="PTHR31468">
    <property type="entry name" value="1,3-BETA-GLUCANOSYLTRANSFERASE GAS1"/>
    <property type="match status" value="1"/>
</dbReference>
<evidence type="ECO:0000256" key="1">
    <source>
        <dbReference type="ARBA" id="ARBA00004609"/>
    </source>
</evidence>
<keyword evidence="8" id="KW-1185">Reference proteome</keyword>
<comment type="function">
    <text evidence="5">Splits internally a 1,3-beta-glucan molecule and transfers the newly generated reducing end (the donor) to the non-reducing end of another 1,3-beta-glucan molecule (the acceptor) forming a 1,3-beta linkage, resulting in the elongation of 1,3-beta-glucan chains in the cell wall.</text>
</comment>
<keyword evidence="3" id="KW-0732">Signal</keyword>
<evidence type="ECO:0000256" key="6">
    <source>
        <dbReference type="SAM" id="MobiDB-lite"/>
    </source>
</evidence>
<dbReference type="OrthoDB" id="421038at2759"/>
<dbReference type="PANTHER" id="PTHR31468:SF4">
    <property type="entry name" value="1,3-BETA-GLUCANOSYLTRANSFERASE GAS3-RELATED"/>
    <property type="match status" value="1"/>
</dbReference>
<dbReference type="GO" id="GO:0005886">
    <property type="term" value="C:plasma membrane"/>
    <property type="evidence" value="ECO:0007669"/>
    <property type="project" value="UniProtKB-SubCell"/>
</dbReference>
<evidence type="ECO:0000256" key="4">
    <source>
        <dbReference type="ARBA" id="ARBA00023180"/>
    </source>
</evidence>
<dbReference type="GO" id="GO:0071970">
    <property type="term" value="P:fungal-type cell wall (1-&gt;3)-beta-D-glucan biosynthetic process"/>
    <property type="evidence" value="ECO:0007669"/>
    <property type="project" value="TreeGrafter"/>
</dbReference>
<dbReference type="InterPro" id="IPR004886">
    <property type="entry name" value="Glucanosyltransferase"/>
</dbReference>
<keyword evidence="5" id="KW-0336">GPI-anchor</keyword>
<gene>
    <name evidence="7" type="ORF">L249_6175</name>
</gene>
<dbReference type="GO" id="GO:0031505">
    <property type="term" value="P:fungal-type cell wall organization"/>
    <property type="evidence" value="ECO:0007669"/>
    <property type="project" value="TreeGrafter"/>
</dbReference>
<organism evidence="7 8">
    <name type="scientific">Ophiocordyceps polyrhachis-furcata BCC 54312</name>
    <dbReference type="NCBI Taxonomy" id="1330021"/>
    <lineage>
        <taxon>Eukaryota</taxon>
        <taxon>Fungi</taxon>
        <taxon>Dikarya</taxon>
        <taxon>Ascomycota</taxon>
        <taxon>Pezizomycotina</taxon>
        <taxon>Sordariomycetes</taxon>
        <taxon>Hypocreomycetidae</taxon>
        <taxon>Hypocreales</taxon>
        <taxon>Ophiocordycipitaceae</taxon>
        <taxon>Ophiocordyceps</taxon>
    </lineage>
</organism>
<keyword evidence="5" id="KW-0808">Transferase</keyword>